<dbReference type="EMBL" id="CP114040">
    <property type="protein sequence ID" value="WAS95663.1"/>
    <property type="molecule type" value="Genomic_DNA"/>
</dbReference>
<proteinExistence type="predicted"/>
<sequence>MNIRLKVINRSDDEHRPNIVLFQKNVLADLEELTLAWKVIRNCGRDCYHPFVYPTDFEVAIGDSHGNYSPRAPVANGQALVVRPTPSGRRLDRDPNAAHSAEIEVANALPRGSVDVNIYKAGLLVSRKTAVAPGQKAVFRFQPTLWIGVASQVVQSAALESAVLERINTRLSLVGIGSADIVMTGGGPGPDARPHAFTLENIQPY</sequence>
<organism evidence="1 2">
    <name type="scientific">Nannocystis punicea</name>
    <dbReference type="NCBI Taxonomy" id="2995304"/>
    <lineage>
        <taxon>Bacteria</taxon>
        <taxon>Pseudomonadati</taxon>
        <taxon>Myxococcota</taxon>
        <taxon>Polyangia</taxon>
        <taxon>Nannocystales</taxon>
        <taxon>Nannocystaceae</taxon>
        <taxon>Nannocystis</taxon>
    </lineage>
</organism>
<gene>
    <name evidence="1" type="ORF">O0S08_05830</name>
</gene>
<dbReference type="RefSeq" id="WP_269038009.1">
    <property type="nucleotide sequence ID" value="NZ_CP114040.1"/>
</dbReference>
<accession>A0ABY7H8S2</accession>
<evidence type="ECO:0008006" key="3">
    <source>
        <dbReference type="Google" id="ProtNLM"/>
    </source>
</evidence>
<evidence type="ECO:0000313" key="2">
    <source>
        <dbReference type="Proteomes" id="UP001164459"/>
    </source>
</evidence>
<keyword evidence="2" id="KW-1185">Reference proteome</keyword>
<dbReference type="Proteomes" id="UP001164459">
    <property type="component" value="Chromosome"/>
</dbReference>
<name>A0ABY7H8S2_9BACT</name>
<evidence type="ECO:0000313" key="1">
    <source>
        <dbReference type="EMBL" id="WAS95663.1"/>
    </source>
</evidence>
<reference evidence="1" key="1">
    <citation type="submission" date="2022-11" db="EMBL/GenBank/DDBJ databases">
        <title>Minimal conservation of predation-associated metabolite biosynthetic gene clusters underscores biosynthetic potential of Myxococcota including descriptions for ten novel species: Archangium lansinium sp. nov., Myxococcus landrumus sp. nov., Nannocystis bai.</title>
        <authorList>
            <person name="Ahearne A."/>
            <person name="Stevens C."/>
            <person name="Dowd S."/>
        </authorList>
    </citation>
    <scope>NUCLEOTIDE SEQUENCE</scope>
    <source>
        <strain evidence="1">Fl3</strain>
    </source>
</reference>
<protein>
    <recommendedName>
        <fullName evidence="3">Aromatic ring-opening dioxygenase LigA</fullName>
    </recommendedName>
</protein>